<evidence type="ECO:0000313" key="10">
    <source>
        <dbReference type="Proteomes" id="UP000293195"/>
    </source>
</evidence>
<dbReference type="EMBL" id="PDXA01000009">
    <property type="protein sequence ID" value="RYN55182.1"/>
    <property type="molecule type" value="Genomic_DNA"/>
</dbReference>
<evidence type="ECO:0000256" key="3">
    <source>
        <dbReference type="ARBA" id="ARBA00022857"/>
    </source>
</evidence>
<dbReference type="EC" id="1.1.1.100" evidence="2"/>
<dbReference type="Proteomes" id="UP000292402">
    <property type="component" value="Unassembled WGS sequence"/>
</dbReference>
<reference evidence="6" key="1">
    <citation type="submission" date="2017-10" db="EMBL/GenBank/DDBJ databases">
        <authorList>
            <person name="Armitage A.D."/>
            <person name="Barbara D.J."/>
            <person name="Woodhall J.W."/>
            <person name="Sreenivasaprasad S."/>
            <person name="Lane C.R."/>
            <person name="Clarkson J.P."/>
            <person name="Harrison R.J."/>
        </authorList>
    </citation>
    <scope>NUCLEOTIDE SEQUENCE</scope>
    <source>
        <strain evidence="6">FERA 1164</strain>
        <strain evidence="8">FERA 635</strain>
    </source>
</reference>
<dbReference type="Proteomes" id="UP000293195">
    <property type="component" value="Unassembled WGS sequence"/>
</dbReference>
<comment type="caution">
    <text evidence="7">The sequence shown here is derived from an EMBL/GenBank/DDBJ whole genome shotgun (WGS) entry which is preliminary data.</text>
</comment>
<gene>
    <name evidence="7" type="ORF">AA0114_g3551</name>
    <name evidence="6" type="ORF">AA0115_g4058</name>
    <name evidence="8" type="ORF">AA0119_g1894</name>
</gene>
<accession>A0A4Q4PT76</accession>
<evidence type="ECO:0000313" key="7">
    <source>
        <dbReference type="EMBL" id="RYN55182.1"/>
    </source>
</evidence>
<evidence type="ECO:0000313" key="8">
    <source>
        <dbReference type="EMBL" id="RYO08107.1"/>
    </source>
</evidence>
<dbReference type="InterPro" id="IPR036291">
    <property type="entry name" value="NAD(P)-bd_dom_sf"/>
</dbReference>
<evidence type="ECO:0000256" key="4">
    <source>
        <dbReference type="ARBA" id="ARBA00048508"/>
    </source>
</evidence>
<reference evidence="7" key="3">
    <citation type="journal article" date="2019" name="J. ISSAAS">
        <title>Genomics, evolutionary history and diagnostics of the Alternaria alternata species group including apple and Asian pear pathotypes.</title>
        <authorList>
            <person name="Armitage A.D."/>
            <person name="Cockerton H.M."/>
            <person name="Sreenivasaprasad S."/>
            <person name="Woodhall J."/>
            <person name="Lane C."/>
            <person name="Harrison R.J."/>
            <person name="Clarkson J.P."/>
        </authorList>
    </citation>
    <scope>NUCLEOTIDE SEQUENCE</scope>
    <source>
        <strain evidence="7">FERA 1082</strain>
    </source>
</reference>
<dbReference type="InterPro" id="IPR050259">
    <property type="entry name" value="SDR"/>
</dbReference>
<dbReference type="PANTHER" id="PTHR42879">
    <property type="entry name" value="3-OXOACYL-(ACYL-CARRIER-PROTEIN) REDUCTASE"/>
    <property type="match status" value="1"/>
</dbReference>
<dbReference type="Gene3D" id="3.40.50.720">
    <property type="entry name" value="NAD(P)-binding Rossmann-like Domain"/>
    <property type="match status" value="1"/>
</dbReference>
<dbReference type="SUPFAM" id="SSF51735">
    <property type="entry name" value="NAD(P)-binding Rossmann-fold domains"/>
    <property type="match status" value="1"/>
</dbReference>
<dbReference type="GO" id="GO:0004316">
    <property type="term" value="F:3-oxoacyl-[acyl-carrier-protein] reductase (NADPH) activity"/>
    <property type="evidence" value="ECO:0007669"/>
    <property type="project" value="UniProtKB-EC"/>
</dbReference>
<dbReference type="PRINTS" id="PR00080">
    <property type="entry name" value="SDRFAMILY"/>
</dbReference>
<proteinExistence type="inferred from homology"/>
<dbReference type="Proteomes" id="UP000292340">
    <property type="component" value="Unassembled WGS sequence"/>
</dbReference>
<sequence length="261" mass="27552">MASSENKTVIITGCSSGIGLATTLVFLSQKARVFGIDTSPFTHELDAIYNNSFTFHKADLCKPGAAEDAISACIAKYGPSIDVLANVAGIMDAFSSADTVRDSEWERVLTVNLTVPVRMMTAVLPSMKNQQSGSIVNVGSYASLSGAVAGIAYTASKHGLVGATKNVAWRFRKDGIRCNAVLPGAVPTNIRSSMVQENVDQAAMEVYRPVQVLCQGLKRDDLPYGSVGPDDIAQGIVFLASDAAKTISGVVMPIDNAWSTI</sequence>
<dbReference type="EMBL" id="PDXB01000008">
    <property type="protein sequence ID" value="RYN31647.1"/>
    <property type="molecule type" value="Genomic_DNA"/>
</dbReference>
<dbReference type="EMBL" id="PDXF01000004">
    <property type="protein sequence ID" value="RYO08107.1"/>
    <property type="molecule type" value="Genomic_DNA"/>
</dbReference>
<protein>
    <recommendedName>
        <fullName evidence="2">3-oxoacyl-[acyl-carrier-protein] reductase</fullName>
        <ecNumber evidence="2">1.1.1.100</ecNumber>
    </recommendedName>
</protein>
<evidence type="ECO:0000313" key="6">
    <source>
        <dbReference type="EMBL" id="RYN31647.1"/>
    </source>
</evidence>
<dbReference type="PANTHER" id="PTHR42879:SF2">
    <property type="entry name" value="3-OXOACYL-[ACYL-CARRIER-PROTEIN] REDUCTASE FABG"/>
    <property type="match status" value="1"/>
</dbReference>
<comment type="similarity">
    <text evidence="1 5">Belongs to the short-chain dehydrogenases/reductases (SDR) family.</text>
</comment>
<dbReference type="AlphaFoldDB" id="A0A4Q4PT76"/>
<name>A0A4Q4PT76_9PLEO</name>
<dbReference type="PRINTS" id="PR00081">
    <property type="entry name" value="GDHRDH"/>
</dbReference>
<dbReference type="Pfam" id="PF00106">
    <property type="entry name" value="adh_short"/>
    <property type="match status" value="1"/>
</dbReference>
<evidence type="ECO:0000256" key="1">
    <source>
        <dbReference type="ARBA" id="ARBA00006484"/>
    </source>
</evidence>
<reference evidence="9 10" key="2">
    <citation type="journal article" date="2019" name="bioRxiv">
        <title>Genomics, evolutionary history and diagnostics of the Alternaria alternata species group including apple and Asian pear pathotypes.</title>
        <authorList>
            <person name="Armitage A.D."/>
            <person name="Cockerton H.M."/>
            <person name="Sreenivasaprasad S."/>
            <person name="Woodhall J.W."/>
            <person name="Lane C.R."/>
            <person name="Harrison R.J."/>
            <person name="Clarkson J.P."/>
        </authorList>
    </citation>
    <scope>NUCLEOTIDE SEQUENCE [LARGE SCALE GENOMIC DNA]</scope>
    <source>
        <strain evidence="9">FERA 1082</strain>
        <strain evidence="6">FERA 1164</strain>
        <strain evidence="10">FERA 635</strain>
    </source>
</reference>
<dbReference type="FunFam" id="3.40.50.720:FF:000084">
    <property type="entry name" value="Short-chain dehydrogenase reductase"/>
    <property type="match status" value="1"/>
</dbReference>
<evidence type="ECO:0000256" key="2">
    <source>
        <dbReference type="ARBA" id="ARBA00012948"/>
    </source>
</evidence>
<dbReference type="InterPro" id="IPR002347">
    <property type="entry name" value="SDR_fam"/>
</dbReference>
<dbReference type="CDD" id="cd05233">
    <property type="entry name" value="SDR_c"/>
    <property type="match status" value="1"/>
</dbReference>
<evidence type="ECO:0000313" key="9">
    <source>
        <dbReference type="Proteomes" id="UP000292402"/>
    </source>
</evidence>
<keyword evidence="3" id="KW-0521">NADP</keyword>
<evidence type="ECO:0000256" key="5">
    <source>
        <dbReference type="RuleBase" id="RU000363"/>
    </source>
</evidence>
<comment type="catalytic activity">
    <reaction evidence="4">
        <text>a (3R)-hydroxyacyl-[ACP] + NADP(+) = a 3-oxoacyl-[ACP] + NADPH + H(+)</text>
        <dbReference type="Rhea" id="RHEA:17397"/>
        <dbReference type="Rhea" id="RHEA-COMP:9916"/>
        <dbReference type="Rhea" id="RHEA-COMP:9945"/>
        <dbReference type="ChEBI" id="CHEBI:15378"/>
        <dbReference type="ChEBI" id="CHEBI:57783"/>
        <dbReference type="ChEBI" id="CHEBI:58349"/>
        <dbReference type="ChEBI" id="CHEBI:78776"/>
        <dbReference type="ChEBI" id="CHEBI:78827"/>
        <dbReference type="EC" id="1.1.1.100"/>
    </reaction>
</comment>
<organism evidence="7 9">
    <name type="scientific">Alternaria tenuissima</name>
    <dbReference type="NCBI Taxonomy" id="119927"/>
    <lineage>
        <taxon>Eukaryota</taxon>
        <taxon>Fungi</taxon>
        <taxon>Dikarya</taxon>
        <taxon>Ascomycota</taxon>
        <taxon>Pezizomycotina</taxon>
        <taxon>Dothideomycetes</taxon>
        <taxon>Pleosporomycetidae</taxon>
        <taxon>Pleosporales</taxon>
        <taxon>Pleosporineae</taxon>
        <taxon>Pleosporaceae</taxon>
        <taxon>Alternaria</taxon>
        <taxon>Alternaria sect. Alternaria</taxon>
        <taxon>Alternaria alternata complex</taxon>
    </lineage>
</organism>
<keyword evidence="10" id="KW-1185">Reference proteome</keyword>